<dbReference type="RefSeq" id="WP_240256628.1">
    <property type="nucleotide sequence ID" value="NZ_JAKTTI010000026.1"/>
</dbReference>
<organism evidence="1 2">
    <name type="scientific">Fredinandcohnia quinoae</name>
    <dbReference type="NCBI Taxonomy" id="2918902"/>
    <lineage>
        <taxon>Bacteria</taxon>
        <taxon>Bacillati</taxon>
        <taxon>Bacillota</taxon>
        <taxon>Bacilli</taxon>
        <taxon>Bacillales</taxon>
        <taxon>Bacillaceae</taxon>
        <taxon>Fredinandcohnia</taxon>
    </lineage>
</organism>
<gene>
    <name evidence="1" type="ORF">MJG50_15325</name>
</gene>
<dbReference type="Proteomes" id="UP001431131">
    <property type="component" value="Unassembled WGS sequence"/>
</dbReference>
<dbReference type="EMBL" id="JAKTTI010000026">
    <property type="protein sequence ID" value="MCH1626709.1"/>
    <property type="molecule type" value="Genomic_DNA"/>
</dbReference>
<protein>
    <recommendedName>
        <fullName evidence="3">Lipoprotein</fullName>
    </recommendedName>
</protein>
<sequence>MNRRVGFVIFIVMSFVLVGCIEKSQSIETKTLTEFYEKNLDDVNKIVIMHGSGDKKIVNDSAKIKDILVKIKDIKFIPEENQEGRVGWLYSVALYVDDEETFKFLPSKVNDNYYYTEPEMIPIIDDFYKSLDIQDK</sequence>
<evidence type="ECO:0000313" key="2">
    <source>
        <dbReference type="Proteomes" id="UP001431131"/>
    </source>
</evidence>
<proteinExistence type="predicted"/>
<keyword evidence="2" id="KW-1185">Reference proteome</keyword>
<evidence type="ECO:0000313" key="1">
    <source>
        <dbReference type="EMBL" id="MCH1626709.1"/>
    </source>
</evidence>
<comment type="caution">
    <text evidence="1">The sequence shown here is derived from an EMBL/GenBank/DDBJ whole genome shotgun (WGS) entry which is preliminary data.</text>
</comment>
<dbReference type="PROSITE" id="PS51257">
    <property type="entry name" value="PROKAR_LIPOPROTEIN"/>
    <property type="match status" value="1"/>
</dbReference>
<evidence type="ECO:0008006" key="3">
    <source>
        <dbReference type="Google" id="ProtNLM"/>
    </source>
</evidence>
<reference evidence="1" key="1">
    <citation type="submission" date="2022-02" db="EMBL/GenBank/DDBJ databases">
        <title>Fredinandcohnia quinoae sp. nov. isolated from Chenopodium quinoa seeds.</title>
        <authorList>
            <person name="Saati-Santamaria Z."/>
            <person name="Flores-Felix J.D."/>
            <person name="Igual J.M."/>
            <person name="Velazquez E."/>
            <person name="Garcia-Fraile P."/>
            <person name="Martinez-Molina E."/>
        </authorList>
    </citation>
    <scope>NUCLEOTIDE SEQUENCE</scope>
    <source>
        <strain evidence="1">SECRCQ15</strain>
    </source>
</reference>
<name>A0AAW5ED67_9BACI</name>
<accession>A0AAW5ED67</accession>
<dbReference type="AlphaFoldDB" id="A0AAW5ED67"/>